<dbReference type="EMBL" id="JBHUDB010000013">
    <property type="protein sequence ID" value="MFD1571814.1"/>
    <property type="molecule type" value="Genomic_DNA"/>
</dbReference>
<evidence type="ECO:0000313" key="1">
    <source>
        <dbReference type="EMBL" id="MFD1571814.1"/>
    </source>
</evidence>
<reference evidence="1 2" key="1">
    <citation type="journal article" date="2019" name="Int. J. Syst. Evol. Microbiol.">
        <title>The Global Catalogue of Microorganisms (GCM) 10K type strain sequencing project: providing services to taxonomists for standard genome sequencing and annotation.</title>
        <authorList>
            <consortium name="The Broad Institute Genomics Platform"/>
            <consortium name="The Broad Institute Genome Sequencing Center for Infectious Disease"/>
            <person name="Wu L."/>
            <person name="Ma J."/>
        </authorList>
    </citation>
    <scope>NUCLEOTIDE SEQUENCE [LARGE SCALE GENOMIC DNA]</scope>
    <source>
        <strain evidence="1 2">CGMCC 1.12689</strain>
    </source>
</reference>
<dbReference type="Proteomes" id="UP001597185">
    <property type="component" value="Unassembled WGS sequence"/>
</dbReference>
<gene>
    <name evidence="1" type="ORF">ACFR9T_14680</name>
</gene>
<accession>A0ABD6C316</accession>
<proteinExistence type="predicted"/>
<comment type="caution">
    <text evidence="1">The sequence shown here is derived from an EMBL/GenBank/DDBJ whole genome shotgun (WGS) entry which is preliminary data.</text>
</comment>
<sequence>MASDSADLVQKFIKTRENDDLESSEMSRLWVETRETITELFLQENWKLSDRIIQEEVQKALGPLDLPSEDRLKPHFEEVIEDLRSETTYTAYIYFPELVEMPIGKEIGDLVVIEEPAEKEDLLEYMSNMFAKNEHFVNLYEGRTWGKLEFSSFKRRAYIREELFNQLQPILGALNVGTGRAPPPEDLAGGIYHPEGYIWFLEPSQEPSGWTRYDERFAEPTLTKLSDVLQNNEGDRTPLESNILGSIRLLTLHSHNYRDEHSFLTLVAALEGLLLDKYERPKADRMAEKTVQLLWPDSDVETKIEHYDRIKGWYHTRSGIIHGGYQKVTREEVRDVEKTVEHVVRELVKLTDDYYSLQKQGGENNTYTGLNEMFLEQRLRTSFEEE</sequence>
<dbReference type="AlphaFoldDB" id="A0ABD6C316"/>
<keyword evidence="2" id="KW-1185">Reference proteome</keyword>
<name>A0ABD6C316_9EURY</name>
<evidence type="ECO:0008006" key="3">
    <source>
        <dbReference type="Google" id="ProtNLM"/>
    </source>
</evidence>
<protein>
    <recommendedName>
        <fullName evidence="3">Apea-like HEPN domain-containing protein</fullName>
    </recommendedName>
</protein>
<evidence type="ECO:0000313" key="2">
    <source>
        <dbReference type="Proteomes" id="UP001597185"/>
    </source>
</evidence>
<organism evidence="1 2">
    <name type="scientific">Halorubrum laminariae</name>
    <dbReference type="NCBI Taxonomy" id="1433523"/>
    <lineage>
        <taxon>Archaea</taxon>
        <taxon>Methanobacteriati</taxon>
        <taxon>Methanobacteriota</taxon>
        <taxon>Stenosarchaea group</taxon>
        <taxon>Halobacteria</taxon>
        <taxon>Halobacteriales</taxon>
        <taxon>Haloferacaceae</taxon>
        <taxon>Halorubrum</taxon>
    </lineage>
</organism>
<dbReference type="RefSeq" id="WP_256419588.1">
    <property type="nucleotide sequence ID" value="NZ_JANHDL010000030.1"/>
</dbReference>